<dbReference type="EMBL" id="CP114588">
    <property type="protein sequence ID" value="WBA08268.1"/>
    <property type="molecule type" value="Genomic_DNA"/>
</dbReference>
<dbReference type="RefSeq" id="WP_269578760.1">
    <property type="nucleotide sequence ID" value="NZ_CP114588.1"/>
</dbReference>
<keyword evidence="2" id="KW-0732">Signal</keyword>
<evidence type="ECO:0000313" key="3">
    <source>
        <dbReference type="EMBL" id="WBA08268.1"/>
    </source>
</evidence>
<organism evidence="3 4">
    <name type="scientific">Salinivibrio kushneri</name>
    <dbReference type="NCBI Taxonomy" id="1908198"/>
    <lineage>
        <taxon>Bacteria</taxon>
        <taxon>Pseudomonadati</taxon>
        <taxon>Pseudomonadota</taxon>
        <taxon>Gammaproteobacteria</taxon>
        <taxon>Vibrionales</taxon>
        <taxon>Vibrionaceae</taxon>
        <taxon>Salinivibrio</taxon>
    </lineage>
</organism>
<feature type="compositionally biased region" description="Basic and acidic residues" evidence="1">
    <location>
        <begin position="70"/>
        <end position="91"/>
    </location>
</feature>
<feature type="signal peptide" evidence="2">
    <location>
        <begin position="1"/>
        <end position="21"/>
    </location>
</feature>
<protein>
    <submittedName>
        <fullName evidence="3">Uncharacterized protein</fullName>
    </submittedName>
</protein>
<accession>A0AA47LQD8</accession>
<gene>
    <name evidence="3" type="ORF">N8M53_10645</name>
</gene>
<reference evidence="3" key="1">
    <citation type="submission" date="2022-09" db="EMBL/GenBank/DDBJ databases">
        <authorList>
            <person name="Li Z.-J."/>
        </authorList>
    </citation>
    <scope>NUCLEOTIDE SEQUENCE</scope>
    <source>
        <strain evidence="3">TGB11</strain>
    </source>
</reference>
<dbReference type="AlphaFoldDB" id="A0AA47LQD8"/>
<evidence type="ECO:0000256" key="2">
    <source>
        <dbReference type="SAM" id="SignalP"/>
    </source>
</evidence>
<proteinExistence type="predicted"/>
<feature type="chain" id="PRO_5041238496" evidence="2">
    <location>
        <begin position="22"/>
        <end position="91"/>
    </location>
</feature>
<evidence type="ECO:0000256" key="1">
    <source>
        <dbReference type="SAM" id="MobiDB-lite"/>
    </source>
</evidence>
<dbReference type="Proteomes" id="UP001164748">
    <property type="component" value="Chromosome"/>
</dbReference>
<evidence type="ECO:0000313" key="4">
    <source>
        <dbReference type="Proteomes" id="UP001164748"/>
    </source>
</evidence>
<feature type="region of interest" description="Disordered" evidence="1">
    <location>
        <begin position="55"/>
        <end position="91"/>
    </location>
</feature>
<name>A0AA47LQD8_9GAMM</name>
<sequence>MKKATLALITSLVAVSGSAMAANQEMYCHGEKDNSDVCQAYLAGVADGKAMTASLNGKDKAENGSSFSERALEHRAGERVRKPLDKDDVKD</sequence>